<feature type="transmembrane region" description="Helical" evidence="1">
    <location>
        <begin position="12"/>
        <end position="30"/>
    </location>
</feature>
<evidence type="ECO:0008006" key="4">
    <source>
        <dbReference type="Google" id="ProtNLM"/>
    </source>
</evidence>
<keyword evidence="1" id="KW-0812">Transmembrane</keyword>
<dbReference type="EMBL" id="MHOJ01000021">
    <property type="protein sequence ID" value="OGZ62314.1"/>
    <property type="molecule type" value="Genomic_DNA"/>
</dbReference>
<sequence length="111" mass="12833">MFINFLQIADGTFYMILVSAILLLTAGFVWHQLKSKNTVMNIGIQAIKARKEKNKNKVMELFDNKKEITNDDVQGLLKVSHATAFRYLDELEKERKIKKYGDTGRGVFYTK</sequence>
<dbReference type="Proteomes" id="UP000178509">
    <property type="component" value="Unassembled WGS sequence"/>
</dbReference>
<name>A0A1G2HII3_9BACT</name>
<organism evidence="2 3">
    <name type="scientific">Candidatus Spechtbacteria bacterium RIFCSPLOWO2_02_FULL_38_8</name>
    <dbReference type="NCBI Taxonomy" id="1802164"/>
    <lineage>
        <taxon>Bacteria</taxon>
        <taxon>Candidatus Spechtiibacteriota</taxon>
    </lineage>
</organism>
<reference evidence="2 3" key="1">
    <citation type="journal article" date="2016" name="Nat. Commun.">
        <title>Thousands of microbial genomes shed light on interconnected biogeochemical processes in an aquifer system.</title>
        <authorList>
            <person name="Anantharaman K."/>
            <person name="Brown C.T."/>
            <person name="Hug L.A."/>
            <person name="Sharon I."/>
            <person name="Castelle C.J."/>
            <person name="Probst A.J."/>
            <person name="Thomas B.C."/>
            <person name="Singh A."/>
            <person name="Wilkins M.J."/>
            <person name="Karaoz U."/>
            <person name="Brodie E.L."/>
            <person name="Williams K.H."/>
            <person name="Hubbard S.S."/>
            <person name="Banfield J.F."/>
        </authorList>
    </citation>
    <scope>NUCLEOTIDE SEQUENCE [LARGE SCALE GENOMIC DNA]</scope>
</reference>
<keyword evidence="1" id="KW-1133">Transmembrane helix</keyword>
<accession>A0A1G2HII3</accession>
<evidence type="ECO:0000256" key="1">
    <source>
        <dbReference type="SAM" id="Phobius"/>
    </source>
</evidence>
<dbReference type="SUPFAM" id="SSF46785">
    <property type="entry name" value="Winged helix' DNA-binding domain"/>
    <property type="match status" value="1"/>
</dbReference>
<dbReference type="InterPro" id="IPR036388">
    <property type="entry name" value="WH-like_DNA-bd_sf"/>
</dbReference>
<gene>
    <name evidence="2" type="ORF">A3H51_02835</name>
</gene>
<proteinExistence type="predicted"/>
<evidence type="ECO:0000313" key="3">
    <source>
        <dbReference type="Proteomes" id="UP000178509"/>
    </source>
</evidence>
<dbReference type="InterPro" id="IPR036390">
    <property type="entry name" value="WH_DNA-bd_sf"/>
</dbReference>
<protein>
    <recommendedName>
        <fullName evidence="4">Helix-turn-helix type 11 domain-containing protein</fullName>
    </recommendedName>
</protein>
<evidence type="ECO:0000313" key="2">
    <source>
        <dbReference type="EMBL" id="OGZ62314.1"/>
    </source>
</evidence>
<keyword evidence="1" id="KW-0472">Membrane</keyword>
<dbReference type="Gene3D" id="1.10.10.10">
    <property type="entry name" value="Winged helix-like DNA-binding domain superfamily/Winged helix DNA-binding domain"/>
    <property type="match status" value="1"/>
</dbReference>
<comment type="caution">
    <text evidence="2">The sequence shown here is derived from an EMBL/GenBank/DDBJ whole genome shotgun (WGS) entry which is preliminary data.</text>
</comment>
<dbReference type="AlphaFoldDB" id="A0A1G2HII3"/>